<dbReference type="PANTHER" id="PTHR30469:SF15">
    <property type="entry name" value="HLYD FAMILY OF SECRETION PROTEINS"/>
    <property type="match status" value="1"/>
</dbReference>
<gene>
    <name evidence="5" type="ORF">AKJ09_07423</name>
</gene>
<dbReference type="Gene3D" id="1.10.287.470">
    <property type="entry name" value="Helix hairpin bin"/>
    <property type="match status" value="1"/>
</dbReference>
<evidence type="ECO:0000256" key="2">
    <source>
        <dbReference type="SAM" id="Coils"/>
    </source>
</evidence>
<reference evidence="5 6" key="1">
    <citation type="submission" date="2015-08" db="EMBL/GenBank/DDBJ databases">
        <authorList>
            <person name="Babu N.S."/>
            <person name="Beckwith C.J."/>
            <person name="Beseler K.G."/>
            <person name="Brison A."/>
            <person name="Carone J.V."/>
            <person name="Caskin T.P."/>
            <person name="Diamond M."/>
            <person name="Durham M.E."/>
            <person name="Foxe J.M."/>
            <person name="Go M."/>
            <person name="Henderson B.A."/>
            <person name="Jones I.B."/>
            <person name="McGettigan J.A."/>
            <person name="Micheletti S.J."/>
            <person name="Nasrallah M.E."/>
            <person name="Ortiz D."/>
            <person name="Piller C.R."/>
            <person name="Privatt S.R."/>
            <person name="Schneider S.L."/>
            <person name="Sharp S."/>
            <person name="Smith T.C."/>
            <person name="Stanton J.D."/>
            <person name="Ullery H.E."/>
            <person name="Wilson R.J."/>
            <person name="Serrano M.G."/>
            <person name="Buck G."/>
            <person name="Lee V."/>
            <person name="Wang Y."/>
            <person name="Carvalho R."/>
            <person name="Voegtly L."/>
            <person name="Shi R."/>
            <person name="Duckworth R."/>
            <person name="Johnson A."/>
            <person name="Loviza R."/>
            <person name="Walstead R."/>
            <person name="Shah Z."/>
            <person name="Kiflezghi M."/>
            <person name="Wade K."/>
            <person name="Ball S.L."/>
            <person name="Bradley K.W."/>
            <person name="Asai D.J."/>
            <person name="Bowman C.A."/>
            <person name="Russell D.A."/>
            <person name="Pope W.H."/>
            <person name="Jacobs-Sera D."/>
            <person name="Hendrix R.W."/>
            <person name="Hatfull G.F."/>
        </authorList>
    </citation>
    <scope>NUCLEOTIDE SEQUENCE [LARGE SCALE GENOMIC DNA]</scope>
    <source>
        <strain evidence="5 6">DSM 27648</strain>
    </source>
</reference>
<feature type="domain" description="CzcB-like barrel-sandwich hybrid" evidence="4">
    <location>
        <begin position="17"/>
        <end position="154"/>
    </location>
</feature>
<evidence type="ECO:0000313" key="6">
    <source>
        <dbReference type="Proteomes" id="UP000064967"/>
    </source>
</evidence>
<sequence>MPEYLTLTGTLRSSQESDVAADASGKVTATFVERGQAVKRGDTLAILDARGAAITATAMNAQTQLARAQLEQAQKECERVNALFKTGAISQAEFDRTNSQCTTTQWSAAAAAAQQQSAQKIVGDSVIRAPFAGIVGERFVNVGQYVQPQTKVVSLYAPDPLRLELTVPEANVGAIKPDMVVRYTVSSFGDQTFEGAVKFISPNIRPATRDLVVEALCPNADGKLKPGMFAVANLSVGEEKLASVPKNSVVTAESVSRVFVVVEKRIQERIVQLAGEKDGLVGIIAGVKSGENVVLQPGPDVRDGAQAL</sequence>
<organism evidence="5 6">
    <name type="scientific">Labilithrix luteola</name>
    <dbReference type="NCBI Taxonomy" id="1391654"/>
    <lineage>
        <taxon>Bacteria</taxon>
        <taxon>Pseudomonadati</taxon>
        <taxon>Myxococcota</taxon>
        <taxon>Polyangia</taxon>
        <taxon>Polyangiales</taxon>
        <taxon>Labilitrichaceae</taxon>
        <taxon>Labilithrix</taxon>
    </lineage>
</organism>
<dbReference type="GO" id="GO:1990281">
    <property type="term" value="C:efflux pump complex"/>
    <property type="evidence" value="ECO:0007669"/>
    <property type="project" value="TreeGrafter"/>
</dbReference>
<feature type="domain" description="CusB-like beta-barrel" evidence="3">
    <location>
        <begin position="163"/>
        <end position="235"/>
    </location>
</feature>
<dbReference type="AlphaFoldDB" id="A0A0K1Q5U6"/>
<dbReference type="STRING" id="1391654.AKJ09_07423"/>
<dbReference type="EMBL" id="CP012333">
    <property type="protein sequence ID" value="AKV00760.1"/>
    <property type="molecule type" value="Genomic_DNA"/>
</dbReference>
<evidence type="ECO:0000313" key="5">
    <source>
        <dbReference type="EMBL" id="AKV00760.1"/>
    </source>
</evidence>
<feature type="coiled-coil region" evidence="2">
    <location>
        <begin position="56"/>
        <end position="83"/>
    </location>
</feature>
<dbReference type="Gene3D" id="2.40.420.20">
    <property type="match status" value="1"/>
</dbReference>
<dbReference type="Gene3D" id="2.40.50.100">
    <property type="match status" value="1"/>
</dbReference>
<dbReference type="Pfam" id="PF25954">
    <property type="entry name" value="Beta-barrel_RND_2"/>
    <property type="match status" value="1"/>
</dbReference>
<dbReference type="InterPro" id="IPR006143">
    <property type="entry name" value="RND_pump_MFP"/>
</dbReference>
<dbReference type="GO" id="GO:0015562">
    <property type="term" value="F:efflux transmembrane transporter activity"/>
    <property type="evidence" value="ECO:0007669"/>
    <property type="project" value="TreeGrafter"/>
</dbReference>
<dbReference type="InterPro" id="IPR058792">
    <property type="entry name" value="Beta-barrel_RND_2"/>
</dbReference>
<keyword evidence="2" id="KW-0175">Coiled coil</keyword>
<dbReference type="FunFam" id="2.40.30.170:FF:000010">
    <property type="entry name" value="Efflux RND transporter periplasmic adaptor subunit"/>
    <property type="match status" value="1"/>
</dbReference>
<dbReference type="Pfam" id="PF25973">
    <property type="entry name" value="BSH_CzcB"/>
    <property type="match status" value="1"/>
</dbReference>
<comment type="similarity">
    <text evidence="1">Belongs to the membrane fusion protein (MFP) (TC 8.A.1) family.</text>
</comment>
<evidence type="ECO:0000259" key="4">
    <source>
        <dbReference type="Pfam" id="PF25973"/>
    </source>
</evidence>
<dbReference type="SUPFAM" id="SSF111369">
    <property type="entry name" value="HlyD-like secretion proteins"/>
    <property type="match status" value="1"/>
</dbReference>
<proteinExistence type="inferred from homology"/>
<evidence type="ECO:0000259" key="3">
    <source>
        <dbReference type="Pfam" id="PF25954"/>
    </source>
</evidence>
<dbReference type="PANTHER" id="PTHR30469">
    <property type="entry name" value="MULTIDRUG RESISTANCE PROTEIN MDTA"/>
    <property type="match status" value="1"/>
</dbReference>
<dbReference type="Proteomes" id="UP000064967">
    <property type="component" value="Chromosome"/>
</dbReference>
<keyword evidence="6" id="KW-1185">Reference proteome</keyword>
<dbReference type="KEGG" id="llu:AKJ09_07423"/>
<dbReference type="NCBIfam" id="TIGR01730">
    <property type="entry name" value="RND_mfp"/>
    <property type="match status" value="1"/>
</dbReference>
<protein>
    <submittedName>
        <fullName evidence="5">Putative RND efflux membrane fusion protein</fullName>
    </submittedName>
</protein>
<evidence type="ECO:0000256" key="1">
    <source>
        <dbReference type="ARBA" id="ARBA00009477"/>
    </source>
</evidence>
<dbReference type="Gene3D" id="2.40.30.170">
    <property type="match status" value="1"/>
</dbReference>
<name>A0A0K1Q5U6_9BACT</name>
<accession>A0A0K1Q5U6</accession>
<dbReference type="InterPro" id="IPR058647">
    <property type="entry name" value="BSH_CzcB-like"/>
</dbReference>